<name>A0ABQ1S466_9SPHN</name>
<proteinExistence type="predicted"/>
<reference evidence="2" key="1">
    <citation type="journal article" date="2019" name="Int. J. Syst. Evol. Microbiol.">
        <title>The Global Catalogue of Microorganisms (GCM) 10K type strain sequencing project: providing services to taxonomists for standard genome sequencing and annotation.</title>
        <authorList>
            <consortium name="The Broad Institute Genomics Platform"/>
            <consortium name="The Broad Institute Genome Sequencing Center for Infectious Disease"/>
            <person name="Wu L."/>
            <person name="Ma J."/>
        </authorList>
    </citation>
    <scope>NUCLEOTIDE SEQUENCE [LARGE SCALE GENOMIC DNA]</scope>
    <source>
        <strain evidence="2">CGMCC 1.15959</strain>
    </source>
</reference>
<dbReference type="Proteomes" id="UP000619041">
    <property type="component" value="Unassembled WGS sequence"/>
</dbReference>
<protein>
    <recommendedName>
        <fullName evidence="3">Flagellin N-methylase</fullName>
    </recommendedName>
</protein>
<comment type="caution">
    <text evidence="1">The sequence shown here is derived from an EMBL/GenBank/DDBJ whole genome shotgun (WGS) entry which is preliminary data.</text>
</comment>
<dbReference type="EMBL" id="BMKL01000001">
    <property type="protein sequence ID" value="GGD93199.1"/>
    <property type="molecule type" value="Genomic_DNA"/>
</dbReference>
<sequence length="137" mass="15353">MNEEDQQRLAAHGLVASEKLQHPCPHFIAPACSIYRIRPFRCSDYTCRVLEGMLQGELEPGAAHGLVEQALAMRKLVQDALPGDVTADRLARDLLSESAENRAPARLLALARFAAFRIFVERHFLGPKSRWMTRKSA</sequence>
<organism evidence="1 2">
    <name type="scientific">Tsuneonella deserti</name>
    <dbReference type="NCBI Taxonomy" id="2035528"/>
    <lineage>
        <taxon>Bacteria</taxon>
        <taxon>Pseudomonadati</taxon>
        <taxon>Pseudomonadota</taxon>
        <taxon>Alphaproteobacteria</taxon>
        <taxon>Sphingomonadales</taxon>
        <taxon>Erythrobacteraceae</taxon>
        <taxon>Tsuneonella</taxon>
    </lineage>
</organism>
<evidence type="ECO:0000313" key="1">
    <source>
        <dbReference type="EMBL" id="GGD93199.1"/>
    </source>
</evidence>
<evidence type="ECO:0008006" key="3">
    <source>
        <dbReference type="Google" id="ProtNLM"/>
    </source>
</evidence>
<accession>A0ABQ1S466</accession>
<gene>
    <name evidence="1" type="ORF">GCM10011515_11230</name>
</gene>
<keyword evidence="2" id="KW-1185">Reference proteome</keyword>
<evidence type="ECO:0000313" key="2">
    <source>
        <dbReference type="Proteomes" id="UP000619041"/>
    </source>
</evidence>